<protein>
    <submittedName>
        <fullName evidence="2">Decapping nuclease</fullName>
    </submittedName>
</protein>
<dbReference type="WBParaSite" id="RSKR_0001089700.1">
    <property type="protein sequence ID" value="RSKR_0001089700.1"/>
    <property type="gene ID" value="RSKR_0001089700"/>
</dbReference>
<evidence type="ECO:0000313" key="1">
    <source>
        <dbReference type="Proteomes" id="UP000095286"/>
    </source>
</evidence>
<accession>A0AC35UF20</accession>
<name>A0AC35UF20_9BILA</name>
<reference evidence="2" key="1">
    <citation type="submission" date="2016-11" db="UniProtKB">
        <authorList>
            <consortium name="WormBaseParasite"/>
        </authorList>
    </citation>
    <scope>IDENTIFICATION</scope>
    <source>
        <strain evidence="2">KR3021</strain>
    </source>
</reference>
<organism evidence="1 2">
    <name type="scientific">Rhabditophanes sp. KR3021</name>
    <dbReference type="NCBI Taxonomy" id="114890"/>
    <lineage>
        <taxon>Eukaryota</taxon>
        <taxon>Metazoa</taxon>
        <taxon>Ecdysozoa</taxon>
        <taxon>Nematoda</taxon>
        <taxon>Chromadorea</taxon>
        <taxon>Rhabditida</taxon>
        <taxon>Tylenchina</taxon>
        <taxon>Panagrolaimomorpha</taxon>
        <taxon>Strongyloidoidea</taxon>
        <taxon>Alloionematidae</taxon>
        <taxon>Rhabditophanes</taxon>
    </lineage>
</organism>
<evidence type="ECO:0000313" key="2">
    <source>
        <dbReference type="WBParaSite" id="RSKR_0001089700.1"/>
    </source>
</evidence>
<proteinExistence type="predicted"/>
<dbReference type="Proteomes" id="UP000095286">
    <property type="component" value="Unplaced"/>
</dbReference>
<sequence>MSRQGESNWTVVRNHRNKGTGSVIVGVLICFGLKINDDLSKLLYWSGNAGVEAFKTLYSEVVRKGWYKPQTWKSMFEMELEQKKFVIQKNTGSTVSERMYGCTFSCCRGIMNRLLYPELYGKNIVLFYKIGDHYMLSLENTFLHSESNYPRNFPNGIKGDINESMKSHVYGKAFEAFLTLTPKELEVRDENNKKKEESMNCNNFTNILLHKTLKTSNNTIINFLMTADIDLFAERVTNPIDLKIYEVKSTGYDNRYPAKLKDVSQKNRKKWAIQMNSVNCKKLITIFHNGKYEPINICENSSSDLNIIFSDRYIERENQRLANYFEEFIHEYETIPDDGSIRCLRIIVEKEKITYSHSSYKSVSNSTDRLITKCIQQLQESMKFDEPVSTAISPSDFHPKQNKMNVKTNLNPIKTPKTAKKNPLITIAENDKKTIGNQHSNKNLIIDDPRGFA</sequence>